<feature type="transmembrane region" description="Helical" evidence="4">
    <location>
        <begin position="183"/>
        <end position="203"/>
    </location>
</feature>
<evidence type="ECO:0000259" key="5">
    <source>
        <dbReference type="PROSITE" id="PS50850"/>
    </source>
</evidence>
<dbReference type="InterPro" id="IPR011701">
    <property type="entry name" value="MFS"/>
</dbReference>
<gene>
    <name evidence="6" type="ORF">BDV29DRAFT_156018</name>
</gene>
<dbReference type="SUPFAM" id="SSF103473">
    <property type="entry name" value="MFS general substrate transporter"/>
    <property type="match status" value="1"/>
</dbReference>
<organism evidence="6 7">
    <name type="scientific">Aspergillus leporis</name>
    <dbReference type="NCBI Taxonomy" id="41062"/>
    <lineage>
        <taxon>Eukaryota</taxon>
        <taxon>Fungi</taxon>
        <taxon>Dikarya</taxon>
        <taxon>Ascomycota</taxon>
        <taxon>Pezizomycotina</taxon>
        <taxon>Eurotiomycetes</taxon>
        <taxon>Eurotiomycetidae</taxon>
        <taxon>Eurotiales</taxon>
        <taxon>Aspergillaceae</taxon>
        <taxon>Aspergillus</taxon>
        <taxon>Aspergillus subgen. Circumdati</taxon>
    </lineage>
</organism>
<feature type="region of interest" description="Disordered" evidence="3">
    <location>
        <begin position="1"/>
        <end position="21"/>
    </location>
</feature>
<feature type="domain" description="Major facilitator superfamily (MFS) profile" evidence="5">
    <location>
        <begin position="257"/>
        <end position="451"/>
    </location>
</feature>
<dbReference type="PROSITE" id="PS50850">
    <property type="entry name" value="MFS"/>
    <property type="match status" value="1"/>
</dbReference>
<dbReference type="InterPro" id="IPR036259">
    <property type="entry name" value="MFS_trans_sf"/>
</dbReference>
<dbReference type="EMBL" id="ML732199">
    <property type="protein sequence ID" value="KAB8075132.1"/>
    <property type="molecule type" value="Genomic_DNA"/>
</dbReference>
<sequence length="451" mass="48346">MQGSPVTEESARGSSDAHCKTEVPYSSDAHCKNEVPYPVIVANDSSSPVVDVDCWRGWLVVIAAACSLFVYLGIIYSWGVLQVQLLESTSSSLTILTFIGSLATSFMVSISIPTGLIIRRWGYRRTALIGAVLMGLGELLTSWVTEQVGALFVTHGIIFGVGGGFTILACSTGPLQWFEKHRGLATGIVFGGGSLGAAVMSVATNVMVKTLPLEWIFRILAILLWGVCIPAACLIRQPILAKKSIPRPQWYRFREKEFLILFVGSGLACFPLFVPPYFIPIFARSATHSQPIAVIMLAIWNVASTVGRVVAGFLSDTFLGPINSLLLSLALAGISALVIWPFSSTAGVLAVFVVFNGIGCGAFFSLVPSVIGAMFGSKNTLGILPIVWAGWFVGFFFGSPIASGLYSLSGRAENIDSYRPAAYYAGAMSIIGLLFTIGLRSIYTKHVFVRV</sequence>
<evidence type="ECO:0000256" key="4">
    <source>
        <dbReference type="SAM" id="Phobius"/>
    </source>
</evidence>
<comment type="similarity">
    <text evidence="2">Belongs to the major facilitator superfamily. Monocarboxylate porter (TC 2.A.1.13) family.</text>
</comment>
<feature type="transmembrane region" description="Helical" evidence="4">
    <location>
        <begin position="348"/>
        <end position="371"/>
    </location>
</feature>
<proteinExistence type="inferred from homology"/>
<feature type="transmembrane region" description="Helical" evidence="4">
    <location>
        <begin position="93"/>
        <end position="118"/>
    </location>
</feature>
<feature type="transmembrane region" description="Helical" evidence="4">
    <location>
        <begin position="322"/>
        <end position="342"/>
    </location>
</feature>
<dbReference type="OrthoDB" id="6499973at2759"/>
<evidence type="ECO:0000256" key="3">
    <source>
        <dbReference type="SAM" id="MobiDB-lite"/>
    </source>
</evidence>
<dbReference type="InterPro" id="IPR050327">
    <property type="entry name" value="Proton-linked_MCT"/>
</dbReference>
<dbReference type="AlphaFoldDB" id="A0A5N5X754"/>
<dbReference type="Gene3D" id="1.20.1250.20">
    <property type="entry name" value="MFS general substrate transporter like domains"/>
    <property type="match status" value="2"/>
</dbReference>
<evidence type="ECO:0000256" key="2">
    <source>
        <dbReference type="ARBA" id="ARBA00006727"/>
    </source>
</evidence>
<evidence type="ECO:0000313" key="7">
    <source>
        <dbReference type="Proteomes" id="UP000326565"/>
    </source>
</evidence>
<keyword evidence="4" id="KW-0812">Transmembrane</keyword>
<keyword evidence="7" id="KW-1185">Reference proteome</keyword>
<feature type="transmembrane region" description="Helical" evidence="4">
    <location>
        <begin position="258"/>
        <end position="279"/>
    </location>
</feature>
<accession>A0A5N5X754</accession>
<dbReference type="Proteomes" id="UP000326565">
    <property type="component" value="Unassembled WGS sequence"/>
</dbReference>
<feature type="transmembrane region" description="Helical" evidence="4">
    <location>
        <begin position="150"/>
        <end position="171"/>
    </location>
</feature>
<dbReference type="PANTHER" id="PTHR11360:SF305">
    <property type="entry name" value="MAJOR FACILITATOR SUPERFAMILY (MFS) PROFILE DOMAIN-CONTAINING PROTEIN"/>
    <property type="match status" value="1"/>
</dbReference>
<feature type="transmembrane region" description="Helical" evidence="4">
    <location>
        <begin position="422"/>
        <end position="443"/>
    </location>
</feature>
<reference evidence="6 7" key="1">
    <citation type="submission" date="2019-04" db="EMBL/GenBank/DDBJ databases">
        <title>Friends and foes A comparative genomics study of 23 Aspergillus species from section Flavi.</title>
        <authorList>
            <consortium name="DOE Joint Genome Institute"/>
            <person name="Kjaerbolling I."/>
            <person name="Vesth T."/>
            <person name="Frisvad J.C."/>
            <person name="Nybo J.L."/>
            <person name="Theobald S."/>
            <person name="Kildgaard S."/>
            <person name="Isbrandt T."/>
            <person name="Kuo A."/>
            <person name="Sato A."/>
            <person name="Lyhne E.K."/>
            <person name="Kogle M.E."/>
            <person name="Wiebenga A."/>
            <person name="Kun R.S."/>
            <person name="Lubbers R.J."/>
            <person name="Makela M.R."/>
            <person name="Barry K."/>
            <person name="Chovatia M."/>
            <person name="Clum A."/>
            <person name="Daum C."/>
            <person name="Haridas S."/>
            <person name="He G."/>
            <person name="LaButti K."/>
            <person name="Lipzen A."/>
            <person name="Mondo S."/>
            <person name="Riley R."/>
            <person name="Salamov A."/>
            <person name="Simmons B.A."/>
            <person name="Magnuson J.K."/>
            <person name="Henrissat B."/>
            <person name="Mortensen U.H."/>
            <person name="Larsen T.O."/>
            <person name="Devries R.P."/>
            <person name="Grigoriev I.V."/>
            <person name="Machida M."/>
            <person name="Baker S.E."/>
            <person name="Andersen M.R."/>
        </authorList>
    </citation>
    <scope>NUCLEOTIDE SEQUENCE [LARGE SCALE GENOMIC DNA]</scope>
    <source>
        <strain evidence="6 7">CBS 151.66</strain>
    </source>
</reference>
<dbReference type="GO" id="GO:0022857">
    <property type="term" value="F:transmembrane transporter activity"/>
    <property type="evidence" value="ECO:0007669"/>
    <property type="project" value="InterPro"/>
</dbReference>
<keyword evidence="4" id="KW-1133">Transmembrane helix</keyword>
<dbReference type="PANTHER" id="PTHR11360">
    <property type="entry name" value="MONOCARBOXYLATE TRANSPORTER"/>
    <property type="match status" value="1"/>
</dbReference>
<comment type="subcellular location">
    <subcellularLocation>
        <location evidence="1">Membrane</location>
        <topology evidence="1">Multi-pass membrane protein</topology>
    </subcellularLocation>
</comment>
<feature type="transmembrane region" description="Helical" evidence="4">
    <location>
        <begin position="125"/>
        <end position="144"/>
    </location>
</feature>
<keyword evidence="4" id="KW-0472">Membrane</keyword>
<dbReference type="InterPro" id="IPR020846">
    <property type="entry name" value="MFS_dom"/>
</dbReference>
<evidence type="ECO:0000313" key="6">
    <source>
        <dbReference type="EMBL" id="KAB8075132.1"/>
    </source>
</evidence>
<dbReference type="Pfam" id="PF07690">
    <property type="entry name" value="MFS_1"/>
    <property type="match status" value="1"/>
</dbReference>
<evidence type="ECO:0000256" key="1">
    <source>
        <dbReference type="ARBA" id="ARBA00004141"/>
    </source>
</evidence>
<name>A0A5N5X754_9EURO</name>
<feature type="transmembrane region" description="Helical" evidence="4">
    <location>
        <begin position="58"/>
        <end position="81"/>
    </location>
</feature>
<feature type="compositionally biased region" description="Basic and acidic residues" evidence="3">
    <location>
        <begin position="9"/>
        <end position="21"/>
    </location>
</feature>
<protein>
    <submittedName>
        <fullName evidence="6">Major facilitator superfamily domain-containing protein</fullName>
    </submittedName>
</protein>
<dbReference type="GO" id="GO:0016020">
    <property type="term" value="C:membrane"/>
    <property type="evidence" value="ECO:0007669"/>
    <property type="project" value="UniProtKB-SubCell"/>
</dbReference>
<feature type="transmembrane region" description="Helical" evidence="4">
    <location>
        <begin position="383"/>
        <end position="402"/>
    </location>
</feature>
<feature type="transmembrane region" description="Helical" evidence="4">
    <location>
        <begin position="291"/>
        <end position="310"/>
    </location>
</feature>
<feature type="transmembrane region" description="Helical" evidence="4">
    <location>
        <begin position="215"/>
        <end position="237"/>
    </location>
</feature>